<proteinExistence type="predicted"/>
<sequence length="266" mass="30509">MSDYTAMTGYTQRAKWYQERLEYYREAYPRCSTEALHEKVRMLEFTTPDPSVQGSQDNASEADRRATRAEEFRRRRVVHEEQEEMRQMRLKSMNSAHWPGFAMRCVKRSDVMRSTIEDLSAKRLTTLPLRSATIAVVAMEASLLNLYHLTCDLIIPTASTPKTYSQDDLVTIETLVIILLETKTYRDLFILNTDPEAVMLASCLLDDTEIESIDREIMNLDTNLHHEDLVIPSLVLATEHGGSTDWFSGDVKTDRDGHGHGTTERD</sequence>
<feature type="region of interest" description="Disordered" evidence="1">
    <location>
        <begin position="46"/>
        <end position="70"/>
    </location>
</feature>
<gene>
    <name evidence="2" type="ORF">LY89DRAFT_732390</name>
</gene>
<organism evidence="2 3">
    <name type="scientific">Mollisia scopiformis</name>
    <name type="common">Conifer needle endophyte fungus</name>
    <name type="synonym">Phialocephala scopiformis</name>
    <dbReference type="NCBI Taxonomy" id="149040"/>
    <lineage>
        <taxon>Eukaryota</taxon>
        <taxon>Fungi</taxon>
        <taxon>Dikarya</taxon>
        <taxon>Ascomycota</taxon>
        <taxon>Pezizomycotina</taxon>
        <taxon>Leotiomycetes</taxon>
        <taxon>Helotiales</taxon>
        <taxon>Mollisiaceae</taxon>
        <taxon>Mollisia</taxon>
    </lineage>
</organism>
<protein>
    <submittedName>
        <fullName evidence="2">Uncharacterized protein</fullName>
    </submittedName>
</protein>
<evidence type="ECO:0000313" key="3">
    <source>
        <dbReference type="Proteomes" id="UP000070700"/>
    </source>
</evidence>
<dbReference type="Proteomes" id="UP000070700">
    <property type="component" value="Unassembled WGS sequence"/>
</dbReference>
<evidence type="ECO:0000256" key="1">
    <source>
        <dbReference type="SAM" id="MobiDB-lite"/>
    </source>
</evidence>
<dbReference type="RefSeq" id="XP_018073203.1">
    <property type="nucleotide sequence ID" value="XM_018219676.1"/>
</dbReference>
<accession>A0A194XFA2</accession>
<dbReference type="KEGG" id="psco:LY89DRAFT_732390"/>
<evidence type="ECO:0000313" key="2">
    <source>
        <dbReference type="EMBL" id="KUJ18848.1"/>
    </source>
</evidence>
<name>A0A194XFA2_MOLSC</name>
<reference evidence="2 3" key="1">
    <citation type="submission" date="2015-10" db="EMBL/GenBank/DDBJ databases">
        <title>Full genome of DAOMC 229536 Phialocephala scopiformis, a fungal endophyte of spruce producing the potent anti-insectan compound rugulosin.</title>
        <authorList>
            <consortium name="DOE Joint Genome Institute"/>
            <person name="Walker A.K."/>
            <person name="Frasz S.L."/>
            <person name="Seifert K.A."/>
            <person name="Miller J.D."/>
            <person name="Mondo S.J."/>
            <person name="Labutti K."/>
            <person name="Lipzen A."/>
            <person name="Dockter R."/>
            <person name="Kennedy M."/>
            <person name="Grigoriev I.V."/>
            <person name="Spatafora J.W."/>
        </authorList>
    </citation>
    <scope>NUCLEOTIDE SEQUENCE [LARGE SCALE GENOMIC DNA]</scope>
    <source>
        <strain evidence="2 3">CBS 120377</strain>
    </source>
</reference>
<feature type="compositionally biased region" description="Polar residues" evidence="1">
    <location>
        <begin position="48"/>
        <end position="59"/>
    </location>
</feature>
<dbReference type="AlphaFoldDB" id="A0A194XFA2"/>
<dbReference type="GeneID" id="28829402"/>
<feature type="region of interest" description="Disordered" evidence="1">
    <location>
        <begin position="247"/>
        <end position="266"/>
    </location>
</feature>
<dbReference type="EMBL" id="KQ947412">
    <property type="protein sequence ID" value="KUJ18848.1"/>
    <property type="molecule type" value="Genomic_DNA"/>
</dbReference>
<feature type="compositionally biased region" description="Basic and acidic residues" evidence="1">
    <location>
        <begin position="61"/>
        <end position="70"/>
    </location>
</feature>
<dbReference type="InParanoid" id="A0A194XFA2"/>
<keyword evidence="3" id="KW-1185">Reference proteome</keyword>
<feature type="compositionally biased region" description="Basic and acidic residues" evidence="1">
    <location>
        <begin position="251"/>
        <end position="266"/>
    </location>
</feature>